<reference evidence="2" key="1">
    <citation type="submission" date="2021-06" db="EMBL/GenBank/DDBJ databases">
        <title>Parelaphostrongylus tenuis whole genome reference sequence.</title>
        <authorList>
            <person name="Garwood T.J."/>
            <person name="Larsen P.A."/>
            <person name="Fountain-Jones N.M."/>
            <person name="Garbe J.R."/>
            <person name="Macchietto M.G."/>
            <person name="Kania S.A."/>
            <person name="Gerhold R.W."/>
            <person name="Richards J.E."/>
            <person name="Wolf T.M."/>
        </authorList>
    </citation>
    <scope>NUCLEOTIDE SEQUENCE</scope>
    <source>
        <strain evidence="2">MNPRO001-30</strain>
        <tissue evidence="2">Meninges</tissue>
    </source>
</reference>
<proteinExistence type="predicted"/>
<feature type="region of interest" description="Disordered" evidence="1">
    <location>
        <begin position="1"/>
        <end position="20"/>
    </location>
</feature>
<gene>
    <name evidence="2" type="ORF">KIN20_004327</name>
</gene>
<evidence type="ECO:0000313" key="3">
    <source>
        <dbReference type="Proteomes" id="UP001196413"/>
    </source>
</evidence>
<dbReference type="AlphaFoldDB" id="A0AAD5M2X7"/>
<comment type="caution">
    <text evidence="2">The sequence shown here is derived from an EMBL/GenBank/DDBJ whole genome shotgun (WGS) entry which is preliminary data.</text>
</comment>
<dbReference type="EMBL" id="JAHQIW010000581">
    <property type="protein sequence ID" value="KAJ1348918.1"/>
    <property type="molecule type" value="Genomic_DNA"/>
</dbReference>
<evidence type="ECO:0000256" key="1">
    <source>
        <dbReference type="SAM" id="MobiDB-lite"/>
    </source>
</evidence>
<accession>A0AAD5M2X7</accession>
<keyword evidence="3" id="KW-1185">Reference proteome</keyword>
<dbReference type="Proteomes" id="UP001196413">
    <property type="component" value="Unassembled WGS sequence"/>
</dbReference>
<sequence>MSFVEQHHHHWSTDPSRTTLNALNPPDIELVDCLPIKRPSSTSACKAEKGPSSGRNTSQRLKEFGAVTANEHTERCQTWAEIKAGKACWDPTLSFQCQSLPFSFSLHFSIHLCQHHFPNVTERDVFVDTALRSI</sequence>
<feature type="region of interest" description="Disordered" evidence="1">
    <location>
        <begin position="40"/>
        <end position="59"/>
    </location>
</feature>
<protein>
    <submittedName>
        <fullName evidence="2">Uncharacterized protein</fullName>
    </submittedName>
</protein>
<evidence type="ECO:0000313" key="2">
    <source>
        <dbReference type="EMBL" id="KAJ1348918.1"/>
    </source>
</evidence>
<organism evidence="2 3">
    <name type="scientific">Parelaphostrongylus tenuis</name>
    <name type="common">Meningeal worm</name>
    <dbReference type="NCBI Taxonomy" id="148309"/>
    <lineage>
        <taxon>Eukaryota</taxon>
        <taxon>Metazoa</taxon>
        <taxon>Ecdysozoa</taxon>
        <taxon>Nematoda</taxon>
        <taxon>Chromadorea</taxon>
        <taxon>Rhabditida</taxon>
        <taxon>Rhabditina</taxon>
        <taxon>Rhabditomorpha</taxon>
        <taxon>Strongyloidea</taxon>
        <taxon>Metastrongylidae</taxon>
        <taxon>Parelaphostrongylus</taxon>
    </lineage>
</organism>
<name>A0AAD5M2X7_PARTN</name>